<proteinExistence type="predicted"/>
<feature type="non-terminal residue" evidence="1">
    <location>
        <position position="55"/>
    </location>
</feature>
<dbReference type="AlphaFoldDB" id="A0A5E4C9T1"/>
<evidence type="ECO:0000313" key="1">
    <source>
        <dbReference type="EMBL" id="VTJ78485.1"/>
    </source>
</evidence>
<dbReference type="EMBL" id="CABDUW010001080">
    <property type="protein sequence ID" value="VTJ78485.1"/>
    <property type="molecule type" value="Genomic_DNA"/>
</dbReference>
<dbReference type="Proteomes" id="UP000335636">
    <property type="component" value="Unassembled WGS sequence"/>
</dbReference>
<organism evidence="1 2">
    <name type="scientific">Marmota monax</name>
    <name type="common">Woodchuck</name>
    <dbReference type="NCBI Taxonomy" id="9995"/>
    <lineage>
        <taxon>Eukaryota</taxon>
        <taxon>Metazoa</taxon>
        <taxon>Chordata</taxon>
        <taxon>Craniata</taxon>
        <taxon>Vertebrata</taxon>
        <taxon>Euteleostomi</taxon>
        <taxon>Mammalia</taxon>
        <taxon>Eutheria</taxon>
        <taxon>Euarchontoglires</taxon>
        <taxon>Glires</taxon>
        <taxon>Rodentia</taxon>
        <taxon>Sciuromorpha</taxon>
        <taxon>Sciuridae</taxon>
        <taxon>Xerinae</taxon>
        <taxon>Marmotini</taxon>
        <taxon>Marmota</taxon>
    </lineage>
</organism>
<reference evidence="1" key="1">
    <citation type="submission" date="2019-04" db="EMBL/GenBank/DDBJ databases">
        <authorList>
            <person name="Alioto T."/>
            <person name="Alioto T."/>
        </authorList>
    </citation>
    <scope>NUCLEOTIDE SEQUENCE [LARGE SCALE GENOMIC DNA]</scope>
</reference>
<comment type="caution">
    <text evidence="1">The sequence shown here is derived from an EMBL/GenBank/DDBJ whole genome shotgun (WGS) entry which is preliminary data.</text>
</comment>
<accession>A0A5E4C9T1</accession>
<sequence>MASICISYIRDSSYVPVIDYSIRDSSAPSFFVNTHQFRDISPMNYTGPFPSCSPP</sequence>
<protein>
    <submittedName>
        <fullName evidence="1">Uncharacterized protein</fullName>
    </submittedName>
</protein>
<gene>
    <name evidence="1" type="ORF">MONAX_5E011120</name>
</gene>
<evidence type="ECO:0000313" key="2">
    <source>
        <dbReference type="Proteomes" id="UP000335636"/>
    </source>
</evidence>
<keyword evidence="2" id="KW-1185">Reference proteome</keyword>
<name>A0A5E4C9T1_MARMO</name>